<dbReference type="PROSITE" id="PS50011">
    <property type="entry name" value="PROTEIN_KINASE_DOM"/>
    <property type="match status" value="1"/>
</dbReference>
<evidence type="ECO:0000313" key="10">
    <source>
        <dbReference type="Proteomes" id="UP000789706"/>
    </source>
</evidence>
<keyword evidence="5 6" id="KW-0067">ATP-binding</keyword>
<dbReference type="GO" id="GO:0000776">
    <property type="term" value="C:kinetochore"/>
    <property type="evidence" value="ECO:0007669"/>
    <property type="project" value="TreeGrafter"/>
</dbReference>
<dbReference type="PROSITE" id="PS00108">
    <property type="entry name" value="PROTEIN_KINASE_ST"/>
    <property type="match status" value="1"/>
</dbReference>
<dbReference type="EMBL" id="CAJVPK010002969">
    <property type="protein sequence ID" value="CAG8621478.1"/>
    <property type="molecule type" value="Genomic_DNA"/>
</dbReference>
<evidence type="ECO:0000256" key="1">
    <source>
        <dbReference type="ARBA" id="ARBA00022527"/>
    </source>
</evidence>
<keyword evidence="10" id="KW-1185">Reference proteome</keyword>
<evidence type="ECO:0000256" key="2">
    <source>
        <dbReference type="ARBA" id="ARBA00022679"/>
    </source>
</evidence>
<organism evidence="9 10">
    <name type="scientific">Diversispora eburnea</name>
    <dbReference type="NCBI Taxonomy" id="1213867"/>
    <lineage>
        <taxon>Eukaryota</taxon>
        <taxon>Fungi</taxon>
        <taxon>Fungi incertae sedis</taxon>
        <taxon>Mucoromycota</taxon>
        <taxon>Glomeromycotina</taxon>
        <taxon>Glomeromycetes</taxon>
        <taxon>Diversisporales</taxon>
        <taxon>Diversisporaceae</taxon>
        <taxon>Diversispora</taxon>
    </lineage>
</organism>
<dbReference type="AlphaFoldDB" id="A0A9N9CZK5"/>
<keyword evidence="4" id="KW-0418">Kinase</keyword>
<protein>
    <submittedName>
        <fullName evidence="9">9145_t:CDS:1</fullName>
    </submittedName>
</protein>
<sequence length="176" mass="20417">MAQIIKPLNRPFEEYKVLELLGEGGFGICLKVEDLDGQIFALKAIKKDTLGQNQDEILNEMAIHGKLNHPNIVNLYDAFDDNNYVYFKMELCPNQSLFEMVTTRRELTEIEVRFYMLQLLNAVEYMHNKNIMHRDLKLDNIFLSEDLDLKVGDFEVLNTDIGHSFEADIWAIGVIM</sequence>
<evidence type="ECO:0000256" key="3">
    <source>
        <dbReference type="ARBA" id="ARBA00022741"/>
    </source>
</evidence>
<dbReference type="PANTHER" id="PTHR24345:SF0">
    <property type="entry name" value="CELL CYCLE SERINE_THREONINE-PROTEIN KINASE CDC5_MSD2"/>
    <property type="match status" value="1"/>
</dbReference>
<dbReference type="PANTHER" id="PTHR24345">
    <property type="entry name" value="SERINE/THREONINE-PROTEIN KINASE PLK"/>
    <property type="match status" value="1"/>
</dbReference>
<evidence type="ECO:0000256" key="6">
    <source>
        <dbReference type="PROSITE-ProRule" id="PRU10141"/>
    </source>
</evidence>
<dbReference type="GO" id="GO:0005524">
    <property type="term" value="F:ATP binding"/>
    <property type="evidence" value="ECO:0007669"/>
    <property type="project" value="UniProtKB-UniRule"/>
</dbReference>
<dbReference type="Gene3D" id="1.10.510.10">
    <property type="entry name" value="Transferase(Phosphotransferase) domain 1"/>
    <property type="match status" value="1"/>
</dbReference>
<reference evidence="9" key="1">
    <citation type="submission" date="2021-06" db="EMBL/GenBank/DDBJ databases">
        <authorList>
            <person name="Kallberg Y."/>
            <person name="Tangrot J."/>
            <person name="Rosling A."/>
        </authorList>
    </citation>
    <scope>NUCLEOTIDE SEQUENCE</scope>
    <source>
        <strain evidence="9">AZ414A</strain>
    </source>
</reference>
<dbReference type="OrthoDB" id="408964at2759"/>
<dbReference type="InterPro" id="IPR000719">
    <property type="entry name" value="Prot_kinase_dom"/>
</dbReference>
<evidence type="ECO:0000313" key="9">
    <source>
        <dbReference type="EMBL" id="CAG8621478.1"/>
    </source>
</evidence>
<dbReference type="SMART" id="SM00220">
    <property type="entry name" value="S_TKc"/>
    <property type="match status" value="1"/>
</dbReference>
<dbReference type="GO" id="GO:0005737">
    <property type="term" value="C:cytoplasm"/>
    <property type="evidence" value="ECO:0007669"/>
    <property type="project" value="TreeGrafter"/>
</dbReference>
<dbReference type="GO" id="GO:0007052">
    <property type="term" value="P:mitotic spindle organization"/>
    <property type="evidence" value="ECO:0007669"/>
    <property type="project" value="TreeGrafter"/>
</dbReference>
<feature type="binding site" evidence="6">
    <location>
        <position position="47"/>
    </location>
    <ligand>
        <name>ATP</name>
        <dbReference type="ChEBI" id="CHEBI:30616"/>
    </ligand>
</feature>
<dbReference type="InterPro" id="IPR011009">
    <property type="entry name" value="Kinase-like_dom_sf"/>
</dbReference>
<dbReference type="SUPFAM" id="SSF56112">
    <property type="entry name" value="Protein kinase-like (PK-like)"/>
    <property type="match status" value="1"/>
</dbReference>
<dbReference type="GO" id="GO:0000922">
    <property type="term" value="C:spindle pole"/>
    <property type="evidence" value="ECO:0007669"/>
    <property type="project" value="TreeGrafter"/>
</dbReference>
<dbReference type="GO" id="GO:0004674">
    <property type="term" value="F:protein serine/threonine kinase activity"/>
    <property type="evidence" value="ECO:0007669"/>
    <property type="project" value="UniProtKB-KW"/>
</dbReference>
<dbReference type="Pfam" id="PF00069">
    <property type="entry name" value="Pkinase"/>
    <property type="match status" value="1"/>
</dbReference>
<accession>A0A9N9CZK5</accession>
<comment type="caution">
    <text evidence="9">The sequence shown here is derived from an EMBL/GenBank/DDBJ whole genome shotgun (WGS) entry which is preliminary data.</text>
</comment>
<dbReference type="FunFam" id="3.30.200.20:FF:000042">
    <property type="entry name" value="Aurora kinase A"/>
    <property type="match status" value="1"/>
</dbReference>
<proteinExistence type="inferred from homology"/>
<evidence type="ECO:0000256" key="7">
    <source>
        <dbReference type="RuleBase" id="RU000304"/>
    </source>
</evidence>
<comment type="similarity">
    <text evidence="7">Belongs to the protein kinase superfamily.</text>
</comment>
<evidence type="ECO:0000256" key="5">
    <source>
        <dbReference type="ARBA" id="ARBA00022840"/>
    </source>
</evidence>
<dbReference type="InterPro" id="IPR017441">
    <property type="entry name" value="Protein_kinase_ATP_BS"/>
</dbReference>
<name>A0A9N9CZK5_9GLOM</name>
<keyword evidence="1 7" id="KW-0723">Serine/threonine-protein kinase</keyword>
<evidence type="ECO:0000256" key="4">
    <source>
        <dbReference type="ARBA" id="ARBA00022777"/>
    </source>
</evidence>
<dbReference type="PROSITE" id="PS00107">
    <property type="entry name" value="PROTEIN_KINASE_ATP"/>
    <property type="match status" value="1"/>
</dbReference>
<keyword evidence="2" id="KW-0808">Transferase</keyword>
<dbReference type="GO" id="GO:0005634">
    <property type="term" value="C:nucleus"/>
    <property type="evidence" value="ECO:0007669"/>
    <property type="project" value="TreeGrafter"/>
</dbReference>
<feature type="domain" description="Protein kinase" evidence="8">
    <location>
        <begin position="15"/>
        <end position="176"/>
    </location>
</feature>
<dbReference type="Proteomes" id="UP000789706">
    <property type="component" value="Unassembled WGS sequence"/>
</dbReference>
<dbReference type="InterPro" id="IPR008271">
    <property type="entry name" value="Ser/Thr_kinase_AS"/>
</dbReference>
<keyword evidence="3 6" id="KW-0547">Nucleotide-binding</keyword>
<gene>
    <name evidence="9" type="ORF">DEBURN_LOCUS10389</name>
</gene>
<evidence type="ECO:0000259" key="8">
    <source>
        <dbReference type="PROSITE" id="PS50011"/>
    </source>
</evidence>
<dbReference type="GO" id="GO:0005816">
    <property type="term" value="C:spindle pole body"/>
    <property type="evidence" value="ECO:0007669"/>
    <property type="project" value="TreeGrafter"/>
</dbReference>